<dbReference type="InterPro" id="IPR001279">
    <property type="entry name" value="Metallo-B-lactamas"/>
</dbReference>
<evidence type="ECO:0000256" key="2">
    <source>
        <dbReference type="ARBA" id="ARBA00023242"/>
    </source>
</evidence>
<sequence length="679" mass="72288">MSMKLGYNTRVQIPLGGGNEALCHFLSFGGVDMLLDCGGGRRDDRGVIDVPSLDAVDVASLDVVLLSNHTSVLALPHLVEHLGFQGAIYATEMTLQFGRLLLRELAQQGDGVASLRYAERPSDPNAKQTSVAVSLAQAECALRRVTAVEYRETVRLAYGVQLTALSSGFSLGACLWSLESPSERLAYVAAASGDLNRHPKELDLAPLVDCDALIVTDIRPNRDPHGTVERAVEHVVGLVQRVLDRGGVCVVPSPPLGVVLDLIEALHVSSLSRPSRPHPTPIVLLSPSAEEALDAANCGAEWLCDKKVQALYAGESAFLHEALRRSRALEVATAISGRLLSGLQHGGVVFASQGVLPDLLQIVGHDARNAVLSIDPATSHNASSAVAPFHALELEKLVCPIDARLSCGDVNQLIARCLPRALVVPHEYLSPATAVTSESGEPSHFAHVFPLHELIPAKPKTELVTLPLRRLEPVTLDRSAKYIEGKLSPELAARAIMTEVHGRGVAAVSGVVTVRNNEFVVETAPRGTDIDGSAHVDRLGGRPTSSSGADVNGADTPQSRSQTTGSKRKAATAFAPSASPMASVLKSGYTLEYREGSNIVLGTVDEDKLVKHLEAHNPNMEVYVSQGPGDADAMLSIPSLDARITLWKDGARTLIETATEETRRVLQDIVLAQLHTIPA</sequence>
<keyword evidence="2" id="KW-0539">Nucleus</keyword>
<comment type="subcellular location">
    <subcellularLocation>
        <location evidence="1">Nucleus</location>
    </subcellularLocation>
</comment>
<dbReference type="EMBL" id="JAKCXM010000043">
    <property type="protein sequence ID" value="KAJ0405570.1"/>
    <property type="molecule type" value="Genomic_DNA"/>
</dbReference>
<dbReference type="Gene3D" id="3.60.15.10">
    <property type="entry name" value="Ribonuclease Z/Hydroxyacylglutathione hydrolase-like"/>
    <property type="match status" value="1"/>
</dbReference>
<evidence type="ECO:0000259" key="4">
    <source>
        <dbReference type="Pfam" id="PF16661"/>
    </source>
</evidence>
<evidence type="ECO:0000256" key="1">
    <source>
        <dbReference type="ARBA" id="ARBA00004123"/>
    </source>
</evidence>
<feature type="domain" description="Metallo-beta-lactamase" evidence="4">
    <location>
        <begin position="26"/>
        <end position="190"/>
    </location>
</feature>
<organism evidence="5 6">
    <name type="scientific">Pythium insidiosum</name>
    <name type="common">Pythiosis disease agent</name>
    <dbReference type="NCBI Taxonomy" id="114742"/>
    <lineage>
        <taxon>Eukaryota</taxon>
        <taxon>Sar</taxon>
        <taxon>Stramenopiles</taxon>
        <taxon>Oomycota</taxon>
        <taxon>Peronosporomycetes</taxon>
        <taxon>Pythiales</taxon>
        <taxon>Pythiaceae</taxon>
        <taxon>Pythium</taxon>
    </lineage>
</organism>
<dbReference type="GO" id="GO:0034472">
    <property type="term" value="P:snRNA 3'-end processing"/>
    <property type="evidence" value="ECO:0007669"/>
    <property type="project" value="TreeGrafter"/>
</dbReference>
<evidence type="ECO:0000256" key="3">
    <source>
        <dbReference type="SAM" id="MobiDB-lite"/>
    </source>
</evidence>
<dbReference type="InterPro" id="IPR027074">
    <property type="entry name" value="Integrator_9su"/>
</dbReference>
<feature type="compositionally biased region" description="Basic and acidic residues" evidence="3">
    <location>
        <begin position="528"/>
        <end position="540"/>
    </location>
</feature>
<dbReference type="Proteomes" id="UP001209570">
    <property type="component" value="Unassembled WGS sequence"/>
</dbReference>
<evidence type="ECO:0000313" key="6">
    <source>
        <dbReference type="Proteomes" id="UP001209570"/>
    </source>
</evidence>
<dbReference type="GO" id="GO:0032039">
    <property type="term" value="C:integrator complex"/>
    <property type="evidence" value="ECO:0007669"/>
    <property type="project" value="InterPro"/>
</dbReference>
<dbReference type="PANTHER" id="PTHR46094">
    <property type="entry name" value="INTEGRATOR COMPLEX SUBUNIT 9"/>
    <property type="match status" value="1"/>
</dbReference>
<accession>A0AAD5QD38</accession>
<comment type="caution">
    <text evidence="5">The sequence shown here is derived from an EMBL/GenBank/DDBJ whole genome shotgun (WGS) entry which is preliminary data.</text>
</comment>
<dbReference type="Pfam" id="PF16661">
    <property type="entry name" value="Lactamase_B_6"/>
    <property type="match status" value="1"/>
</dbReference>
<feature type="compositionally biased region" description="Polar residues" evidence="3">
    <location>
        <begin position="543"/>
        <end position="565"/>
    </location>
</feature>
<gene>
    <name evidence="5" type="ORF">P43SY_009619</name>
</gene>
<keyword evidence="6" id="KW-1185">Reference proteome</keyword>
<feature type="region of interest" description="Disordered" evidence="3">
    <location>
        <begin position="526"/>
        <end position="573"/>
    </location>
</feature>
<dbReference type="PANTHER" id="PTHR46094:SF1">
    <property type="entry name" value="INTEGRATOR COMPLEX SUBUNIT 9"/>
    <property type="match status" value="1"/>
</dbReference>
<reference evidence="5" key="1">
    <citation type="submission" date="2021-12" db="EMBL/GenBank/DDBJ databases">
        <title>Prjna785345.</title>
        <authorList>
            <person name="Rujirawat T."/>
            <person name="Krajaejun T."/>
        </authorList>
    </citation>
    <scope>NUCLEOTIDE SEQUENCE</scope>
    <source>
        <strain evidence="5">Pi057C3</strain>
    </source>
</reference>
<dbReference type="InterPro" id="IPR036866">
    <property type="entry name" value="RibonucZ/Hydroxyglut_hydro"/>
</dbReference>
<protein>
    <recommendedName>
        <fullName evidence="4">Metallo-beta-lactamase domain-containing protein</fullName>
    </recommendedName>
</protein>
<evidence type="ECO:0000313" key="5">
    <source>
        <dbReference type="EMBL" id="KAJ0405570.1"/>
    </source>
</evidence>
<dbReference type="SUPFAM" id="SSF56281">
    <property type="entry name" value="Metallo-hydrolase/oxidoreductase"/>
    <property type="match status" value="1"/>
</dbReference>
<dbReference type="AlphaFoldDB" id="A0AAD5QD38"/>
<proteinExistence type="predicted"/>
<name>A0AAD5QD38_PYTIN</name>